<dbReference type="SUPFAM" id="SSF51182">
    <property type="entry name" value="RmlC-like cupins"/>
    <property type="match status" value="1"/>
</dbReference>
<dbReference type="AlphaFoldDB" id="A0A8J5G0A2"/>
<dbReference type="PANTHER" id="PTHR34571:SF1">
    <property type="entry name" value="(S)-UREIDOGLYCINE AMINOHYDROLASE"/>
    <property type="match status" value="1"/>
</dbReference>
<gene>
    <name evidence="3" type="ORF">ZIOFF_043965</name>
</gene>
<feature type="region of interest" description="Disordered" evidence="1">
    <location>
        <begin position="134"/>
        <end position="171"/>
    </location>
</feature>
<dbReference type="InterPro" id="IPR044697">
    <property type="entry name" value="UGlyAH_cupin_C"/>
</dbReference>
<protein>
    <recommendedName>
        <fullName evidence="2">Cupin type-2 domain-containing protein</fullName>
    </recommendedName>
</protein>
<name>A0A8J5G0A2_ZINOF</name>
<dbReference type="PANTHER" id="PTHR34571">
    <property type="entry name" value="(S)-UREIDOGLYCINE AMINOHYDROLASE"/>
    <property type="match status" value="1"/>
</dbReference>
<organism evidence="3 4">
    <name type="scientific">Zingiber officinale</name>
    <name type="common">Ginger</name>
    <name type="synonym">Amomum zingiber</name>
    <dbReference type="NCBI Taxonomy" id="94328"/>
    <lineage>
        <taxon>Eukaryota</taxon>
        <taxon>Viridiplantae</taxon>
        <taxon>Streptophyta</taxon>
        <taxon>Embryophyta</taxon>
        <taxon>Tracheophyta</taxon>
        <taxon>Spermatophyta</taxon>
        <taxon>Magnoliopsida</taxon>
        <taxon>Liliopsida</taxon>
        <taxon>Zingiberales</taxon>
        <taxon>Zingiberaceae</taxon>
        <taxon>Zingiber</taxon>
    </lineage>
</organism>
<dbReference type="InterPro" id="IPR017627">
    <property type="entry name" value="UGHY"/>
</dbReference>
<dbReference type="Pfam" id="PF07883">
    <property type="entry name" value="Cupin_2"/>
    <property type="match status" value="1"/>
</dbReference>
<proteinExistence type="predicted"/>
<feature type="compositionally biased region" description="Polar residues" evidence="1">
    <location>
        <begin position="1"/>
        <end position="13"/>
    </location>
</feature>
<keyword evidence="4" id="KW-1185">Reference proteome</keyword>
<evidence type="ECO:0000259" key="2">
    <source>
        <dbReference type="Pfam" id="PF07883"/>
    </source>
</evidence>
<feature type="domain" description="Cupin type-2" evidence="2">
    <location>
        <begin position="821"/>
        <end position="887"/>
    </location>
</feature>
<accession>A0A8J5G0A2</accession>
<dbReference type="GO" id="GO:0071522">
    <property type="term" value="F:ureidoglycine aminohydrolase activity"/>
    <property type="evidence" value="ECO:0007669"/>
    <property type="project" value="InterPro"/>
</dbReference>
<dbReference type="InterPro" id="IPR014710">
    <property type="entry name" value="RmlC-like_jellyroll"/>
</dbReference>
<evidence type="ECO:0000256" key="1">
    <source>
        <dbReference type="SAM" id="MobiDB-lite"/>
    </source>
</evidence>
<dbReference type="InterPro" id="IPR013096">
    <property type="entry name" value="Cupin_2"/>
</dbReference>
<comment type="caution">
    <text evidence="3">The sequence shown here is derived from an EMBL/GenBank/DDBJ whole genome shotgun (WGS) entry which is preliminary data.</text>
</comment>
<feature type="region of interest" description="Disordered" evidence="1">
    <location>
        <begin position="1"/>
        <end position="23"/>
    </location>
</feature>
<sequence length="897" mass="100672">MAQSPDLSRQHSQGLKDRFLPFSLPSQPPDITNWFSSYVYESPESLGLPDPIGSFMLHQEDESETQEPPECEKNTFMDLPPYDTKNPLVQVASDDFYSKYRVNHVDKDGFVPVKKVNISRNYDQISSRKLTAYNEEGQDGLSQMQTAEDYSSRRKNNGSTKKEQFARTPYAQPKKKVSLRKLLGEDFVASHSNLILSDSKGCEGVDGSSMKKIDMLPVSNIDKEKIADQQVVQLWGDVNAQDLKEPNSRKEDPVHESESVLPMNYGSTAFRTATNQEVHEPSSPTLQGKNGALMEEDGCWIQESETMHCNSNNNVESCRGDDLMLESESSLQVNYGFAASMTATDNQEIHELTLLALQGKNEALVGENKSCVRESDTMYCNADKGENGSRQMEPTCFDINVQVPKETNGFISIKCRGKREGSVHGLKSSSPSEAATTWKGNNETLAQEDQTHGGSRNALADISNEEEIPDEWQCPRKAKADIGPPMKQLRLDRWFRLLNSQHPQSLVQVPVPFPSPGTLVSSLEQQQPLSGSDASSIDVIVCKLYAKFTIKDLGALSILCGIEVRPTSNGLLLSQQNAMGGWAGRLLFDSSFHRRSLSHEATLLESHKPYPFARSSPRLAWFYEECVQKRPCCHNTRKPCVQSTTKLGEYIGSILGYPSNGVTLFNVLGKDASIVRWLWFVRLKNSRSGLPPKDVERFVFVIDGSVTFSNGSLIDHKLPVSMLMNYTVLLSSELALQIDSRIVWQADSYVYLPPNVEHTLKSDMAATVVIFERRHASLENYHPEQIIGSTAKQPLLETPGEVFELRKLLPTSAHYDFNIHIMDFQPGEYLNVKEVHYNQHGLLLLEGQGIYRLGDNWYPVQAGDVIWMAPFVPQWYAALGKSRSRYLIYKDVNRDPL</sequence>
<feature type="compositionally biased region" description="Polar residues" evidence="1">
    <location>
        <begin position="140"/>
        <end position="149"/>
    </location>
</feature>
<evidence type="ECO:0000313" key="4">
    <source>
        <dbReference type="Proteomes" id="UP000734854"/>
    </source>
</evidence>
<evidence type="ECO:0000313" key="3">
    <source>
        <dbReference type="EMBL" id="KAG6496117.1"/>
    </source>
</evidence>
<dbReference type="EMBL" id="JACMSC010000012">
    <property type="protein sequence ID" value="KAG6496117.1"/>
    <property type="molecule type" value="Genomic_DNA"/>
</dbReference>
<feature type="region of interest" description="Disordered" evidence="1">
    <location>
        <begin position="59"/>
        <end position="83"/>
    </location>
</feature>
<dbReference type="Gene3D" id="2.60.120.10">
    <property type="entry name" value="Jelly Rolls"/>
    <property type="match status" value="2"/>
</dbReference>
<feature type="region of interest" description="Disordered" evidence="1">
    <location>
        <begin position="447"/>
        <end position="471"/>
    </location>
</feature>
<dbReference type="InterPro" id="IPR011051">
    <property type="entry name" value="RmlC_Cupin_sf"/>
</dbReference>
<dbReference type="CDD" id="cd02212">
    <property type="entry name" value="cupin_UGlyAH_C"/>
    <property type="match status" value="1"/>
</dbReference>
<reference evidence="3 4" key="1">
    <citation type="submission" date="2020-08" db="EMBL/GenBank/DDBJ databases">
        <title>Plant Genome Project.</title>
        <authorList>
            <person name="Zhang R.-G."/>
        </authorList>
    </citation>
    <scope>NUCLEOTIDE SEQUENCE [LARGE SCALE GENOMIC DNA]</scope>
    <source>
        <tissue evidence="3">Rhizome</tissue>
    </source>
</reference>
<dbReference type="Proteomes" id="UP000734854">
    <property type="component" value="Unassembled WGS sequence"/>
</dbReference>